<dbReference type="Proteomes" id="UP000242930">
    <property type="component" value="Unassembled WGS sequence"/>
</dbReference>
<evidence type="ECO:0000313" key="2">
    <source>
        <dbReference type="Proteomes" id="UP000242930"/>
    </source>
</evidence>
<proteinExistence type="predicted"/>
<organism evidence="1 2">
    <name type="scientific">Pseudomonas linyingensis</name>
    <dbReference type="NCBI Taxonomy" id="915471"/>
    <lineage>
        <taxon>Bacteria</taxon>
        <taxon>Pseudomonadati</taxon>
        <taxon>Pseudomonadota</taxon>
        <taxon>Gammaproteobacteria</taxon>
        <taxon>Pseudomonadales</taxon>
        <taxon>Pseudomonadaceae</taxon>
        <taxon>Pseudomonas</taxon>
    </lineage>
</organism>
<name>A0A1H6ZHF0_9PSED</name>
<evidence type="ECO:0000313" key="1">
    <source>
        <dbReference type="EMBL" id="SEJ48980.1"/>
    </source>
</evidence>
<gene>
    <name evidence="1" type="ORF">SAMN05216201_109190</name>
</gene>
<dbReference type="AlphaFoldDB" id="A0A1H6ZHF0"/>
<sequence>MQLIRIWGQRSVLFGATKVSLVVGTLLNLINQGEVLWGEQLMSWWQLFMNYAVPFGVSSYSAACHEWRSLLRGGQ</sequence>
<keyword evidence="2" id="KW-1185">Reference proteome</keyword>
<dbReference type="EMBL" id="FNZE01000009">
    <property type="protein sequence ID" value="SEJ48980.1"/>
    <property type="molecule type" value="Genomic_DNA"/>
</dbReference>
<dbReference type="InterPro" id="IPR047700">
    <property type="entry name" value="NrtS-like"/>
</dbReference>
<accession>A0A1H6ZHF0</accession>
<dbReference type="NCBIfam" id="NF038050">
    <property type="entry name" value="NrtS"/>
    <property type="match status" value="1"/>
</dbReference>
<dbReference type="OrthoDB" id="282896at2"/>
<reference evidence="2" key="1">
    <citation type="submission" date="2016-10" db="EMBL/GenBank/DDBJ databases">
        <authorList>
            <person name="Varghese N."/>
            <person name="Submissions S."/>
        </authorList>
    </citation>
    <scope>NUCLEOTIDE SEQUENCE [LARGE SCALE GENOMIC DNA]</scope>
    <source>
        <strain evidence="2">LMG 25967</strain>
    </source>
</reference>
<dbReference type="RefSeq" id="WP_090311525.1">
    <property type="nucleotide sequence ID" value="NZ_FNZE01000009.1"/>
</dbReference>
<protein>
    <submittedName>
        <fullName evidence="1">Uncharacterized protein</fullName>
    </submittedName>
</protein>